<dbReference type="EMBL" id="MIND01000018">
    <property type="protein sequence ID" value="POF88823.1"/>
    <property type="molecule type" value="Genomic_DNA"/>
</dbReference>
<accession>A0A2S3WD29</accession>
<evidence type="ECO:0000259" key="1">
    <source>
        <dbReference type="Pfam" id="PF13503"/>
    </source>
</evidence>
<evidence type="ECO:0000313" key="3">
    <source>
        <dbReference type="Proteomes" id="UP000237194"/>
    </source>
</evidence>
<feature type="domain" description="DUF4123" evidence="1">
    <location>
        <begin position="46"/>
        <end position="158"/>
    </location>
</feature>
<dbReference type="Pfam" id="PF13503">
    <property type="entry name" value="DUF4123"/>
    <property type="match status" value="1"/>
</dbReference>
<protein>
    <recommendedName>
        <fullName evidence="1">DUF4123 domain-containing protein</fullName>
    </recommendedName>
</protein>
<proteinExistence type="predicted"/>
<dbReference type="InterPro" id="IPR025391">
    <property type="entry name" value="DUF4123"/>
</dbReference>
<organism evidence="2 3">
    <name type="scientific">Pseudomonas putida</name>
    <name type="common">Arthrobacter siderocapsulatus</name>
    <dbReference type="NCBI Taxonomy" id="303"/>
    <lineage>
        <taxon>Bacteria</taxon>
        <taxon>Pseudomonadati</taxon>
        <taxon>Pseudomonadota</taxon>
        <taxon>Gammaproteobacteria</taxon>
        <taxon>Pseudomonadales</taxon>
        <taxon>Pseudomonadaceae</taxon>
        <taxon>Pseudomonas</taxon>
    </lineage>
</organism>
<comment type="caution">
    <text evidence="2">The sequence shown here is derived from an EMBL/GenBank/DDBJ whole genome shotgun (WGS) entry which is preliminary data.</text>
</comment>
<sequence>MTVFPSRYVAEGPPTSEHFRYLLLMTNTLEDLAYRPAAQDSRFLPAYAPSVLELIDEVTNRPPHTWIWKRTALDDEHEFGPLLVDISQAPELLEHAVAEWMPVDAAIAIDSDLPLVELADHFSSMIQFGIRGAEINNHSLDPNHLDAWLDALAPDNREAWLGPMARLGWRINWGPAFEWRQLERSPTVARLRVEPMLMLEQAEVHKLAWGLHDHFVLSLAHKIIAMPQYTTRSLSEIRPWIEALLPQLRDLNFANETVAGQFVLLVAAHMWLMSNQQATAIYTNLEESPEARLRQMQALVLNKEPHHD</sequence>
<gene>
    <name evidence="2" type="ORF">BGP80_12940</name>
</gene>
<dbReference type="RefSeq" id="WP_258035079.1">
    <property type="nucleotide sequence ID" value="NZ_MIND01000018.1"/>
</dbReference>
<name>A0A2S3WD29_PSEPU</name>
<dbReference type="AlphaFoldDB" id="A0A2S3WD29"/>
<reference evidence="2 3" key="2">
    <citation type="submission" date="2018-03" db="EMBL/GenBank/DDBJ databases">
        <title>Draft genome of Pseudomonas putida strain KT-27.</title>
        <authorList>
            <person name="Yoshizawa S."/>
            <person name="Khan N.H."/>
            <person name="Nishimura M."/>
            <person name="Chiura H.X."/>
            <person name="Ogura Y."/>
            <person name="Hayashi T."/>
            <person name="Kogure K."/>
        </authorList>
    </citation>
    <scope>NUCLEOTIDE SEQUENCE [LARGE SCALE GENOMIC DNA]</scope>
    <source>
        <strain evidence="2 3">KT-27</strain>
    </source>
</reference>
<reference evidence="2 3" key="1">
    <citation type="submission" date="2016-08" db="EMBL/GenBank/DDBJ databases">
        <authorList>
            <person name="Seilhamer J.J."/>
        </authorList>
    </citation>
    <scope>NUCLEOTIDE SEQUENCE [LARGE SCALE GENOMIC DNA]</scope>
    <source>
        <strain evidence="2 3">KT-27</strain>
    </source>
</reference>
<evidence type="ECO:0000313" key="2">
    <source>
        <dbReference type="EMBL" id="POF88823.1"/>
    </source>
</evidence>
<dbReference type="Proteomes" id="UP000237194">
    <property type="component" value="Unassembled WGS sequence"/>
</dbReference>